<dbReference type="Proteomes" id="UP000193710">
    <property type="component" value="Unassembled WGS sequence"/>
</dbReference>
<protein>
    <submittedName>
        <fullName evidence="3">Uncharacterized protein</fullName>
    </submittedName>
</protein>
<keyword evidence="2" id="KW-0472">Membrane</keyword>
<feature type="transmembrane region" description="Helical" evidence="2">
    <location>
        <begin position="6"/>
        <end position="24"/>
    </location>
</feature>
<reference evidence="3" key="2">
    <citation type="submission" date="2014-04" db="EMBL/GenBank/DDBJ databases">
        <authorList>
            <person name="Urmite Genomes U."/>
        </authorList>
    </citation>
    <scope>NUCLEOTIDE SEQUENCE</scope>
    <source>
        <strain evidence="3">DSM 44626</strain>
    </source>
</reference>
<evidence type="ECO:0000313" key="4">
    <source>
        <dbReference type="EMBL" id="ORX00734.1"/>
    </source>
</evidence>
<reference evidence="4 5" key="3">
    <citation type="submission" date="2016-01" db="EMBL/GenBank/DDBJ databases">
        <title>The new phylogeny of the genus Mycobacterium.</title>
        <authorList>
            <person name="Tarcisio F."/>
            <person name="Conor M."/>
            <person name="Antonella G."/>
            <person name="Elisabetta G."/>
            <person name="Giulia F.S."/>
            <person name="Sara T."/>
            <person name="Anna F."/>
            <person name="Clotilde B."/>
            <person name="Roberto B."/>
            <person name="Veronica D.S."/>
            <person name="Fabio R."/>
            <person name="Monica P."/>
            <person name="Olivier J."/>
            <person name="Enrico T."/>
            <person name="Nicola S."/>
        </authorList>
    </citation>
    <scope>NUCLEOTIDE SEQUENCE [LARGE SCALE GENOMIC DNA]</scope>
    <source>
        <strain evidence="4 5">DSM 44626</strain>
    </source>
</reference>
<evidence type="ECO:0000256" key="2">
    <source>
        <dbReference type="SAM" id="Phobius"/>
    </source>
</evidence>
<accession>A0A024JXW1</accession>
<dbReference type="EMBL" id="LQPY01000034">
    <property type="protein sequence ID" value="ORX00734.1"/>
    <property type="molecule type" value="Genomic_DNA"/>
</dbReference>
<dbReference type="AlphaFoldDB" id="A0A024JXW1"/>
<sequence length="202" mass="22265">MTAILIVLDVFVGIIAVVGLFFAGNQLRTRRTRSGAKGVVLDVDRLTPRRKNVARLQVSLRMVGPTVRYEVGLDLEAGGNPFEVSAPKPQIRPSMGCQDSEMSWSFEVSEDELANVWIVASWMATENANLRMAALATNLGTAETYEWRWAADWRISGAGHWRKRRSPTTPPRTVPGMGPLQLGRAPGRGRATPPKTAPQERD</sequence>
<evidence type="ECO:0000313" key="5">
    <source>
        <dbReference type="Proteomes" id="UP000193710"/>
    </source>
</evidence>
<gene>
    <name evidence="4" type="ORF">AWC29_01955</name>
    <name evidence="3" type="ORF">BN973_02442</name>
</gene>
<keyword evidence="2" id="KW-1133">Transmembrane helix</keyword>
<feature type="region of interest" description="Disordered" evidence="1">
    <location>
        <begin position="160"/>
        <end position="202"/>
    </location>
</feature>
<keyword evidence="5" id="KW-1185">Reference proteome</keyword>
<reference evidence="3" key="1">
    <citation type="journal article" date="2014" name="Genome Announc.">
        <title>Draft Genome Sequence of Mycobacterium triplex DSM 44626.</title>
        <authorList>
            <person name="Sassi M."/>
            <person name="Croce O."/>
            <person name="Robert C."/>
            <person name="Raoult D."/>
            <person name="Drancourt M."/>
        </authorList>
    </citation>
    <scope>NUCLEOTIDE SEQUENCE [LARGE SCALE GENOMIC DNA]</scope>
    <source>
        <strain evidence="3">DSM 44626</strain>
    </source>
</reference>
<dbReference type="Proteomes" id="UP000028880">
    <property type="component" value="Unassembled WGS sequence"/>
</dbReference>
<evidence type="ECO:0000313" key="3">
    <source>
        <dbReference type="EMBL" id="CDO88083.1"/>
    </source>
</evidence>
<proteinExistence type="predicted"/>
<dbReference type="HOGENOM" id="CLU_1353439_0_0_11"/>
<dbReference type="OrthoDB" id="4726519at2"/>
<dbReference type="RefSeq" id="WP_036468319.1">
    <property type="nucleotide sequence ID" value="NZ_HG964446.1"/>
</dbReference>
<organism evidence="3">
    <name type="scientific">Mycobacterium triplex</name>
    <dbReference type="NCBI Taxonomy" id="47839"/>
    <lineage>
        <taxon>Bacteria</taxon>
        <taxon>Bacillati</taxon>
        <taxon>Actinomycetota</taxon>
        <taxon>Actinomycetes</taxon>
        <taxon>Mycobacteriales</taxon>
        <taxon>Mycobacteriaceae</taxon>
        <taxon>Mycobacterium</taxon>
        <taxon>Mycobacterium simiae complex</taxon>
    </lineage>
</organism>
<keyword evidence="2" id="KW-0812">Transmembrane</keyword>
<evidence type="ECO:0000256" key="1">
    <source>
        <dbReference type="SAM" id="MobiDB-lite"/>
    </source>
</evidence>
<dbReference type="EMBL" id="HG964446">
    <property type="protein sequence ID" value="CDO88083.1"/>
    <property type="molecule type" value="Genomic_DNA"/>
</dbReference>
<name>A0A024JXW1_9MYCO</name>